<protein>
    <recommendedName>
        <fullName evidence="3">Tesmin/TSO1-like CXC domain-containing protein</fullName>
    </recommendedName>
</protein>
<dbReference type="AlphaFoldDB" id="A0AAN9GKI4"/>
<organism evidence="1 2">
    <name type="scientific">Littorina saxatilis</name>
    <dbReference type="NCBI Taxonomy" id="31220"/>
    <lineage>
        <taxon>Eukaryota</taxon>
        <taxon>Metazoa</taxon>
        <taxon>Spiralia</taxon>
        <taxon>Lophotrochozoa</taxon>
        <taxon>Mollusca</taxon>
        <taxon>Gastropoda</taxon>
        <taxon>Caenogastropoda</taxon>
        <taxon>Littorinimorpha</taxon>
        <taxon>Littorinoidea</taxon>
        <taxon>Littorinidae</taxon>
        <taxon>Littorina</taxon>
    </lineage>
</organism>
<dbReference type="Gene3D" id="3.40.50.1010">
    <property type="entry name" value="5'-nuclease"/>
    <property type="match status" value="1"/>
</dbReference>
<dbReference type="PANTHER" id="PTHR46704">
    <property type="entry name" value="CXC DOMAIN-CONTAINING PROTEIN-RELATED"/>
    <property type="match status" value="1"/>
</dbReference>
<dbReference type="PANTHER" id="PTHR46704:SF1">
    <property type="entry name" value="TELOMERE LENGTH REGULATION PROTEIN TEL2 HOMOLOG"/>
    <property type="match status" value="1"/>
</dbReference>
<accession>A0AAN9GKI4</accession>
<dbReference type="Proteomes" id="UP001374579">
    <property type="component" value="Unassembled WGS sequence"/>
</dbReference>
<comment type="caution">
    <text evidence="1">The sequence shown here is derived from an EMBL/GenBank/DDBJ whole genome shotgun (WGS) entry which is preliminary data.</text>
</comment>
<keyword evidence="2" id="KW-1185">Reference proteome</keyword>
<sequence length="750" mass="83411">MWDLLMSGAMPLEEVCVDETIASIQLKLERQKQTLKCHPTAALWIQYMDMVDILRKFLKAERTGNWDLHLSTVHEMMPFMAAAGHNLYTKSLHLYLQDMLQLKETHKDVYQSFQAGHHVVRRTDRCWAGLSTDLVIEQVLMRSLKTTGGLTRGRGMTEAQRTTWLLAMPACADVNRAMQDFTGTTYETSEQHRDMRAASQEKDQADITQMVCFLDTRDPFENTTDLKNIVTGVVAGPSTNTHQAVSVGTRIMDKMAGQTIKDFGFKRSDQAVTMIAASKNALKINDDVVSVDPQLLFQRLISAAGNMYNNRHGVFKYELASYPTSLFESPLLPRLPTKSDPADAIWKLAQDKMPAIPAHHDIQFVFDGGALLHLIPWARGSTFATIIQTYVKYVTDKFKDPIVVFDGYGSGPSTKDATHHRRSKGKASTDVHFDLTMIPQVKKEMFLANKKNKERFIHFLSDALTKHSCSTVSAEGDADAMIVAMALESSKTKLTVVVGDDTNLLVLLCHYGCNKHDIFFQPSYHIRGKTPRIWSIRHTVSALDTPVVISPLVPVLHSMSGCDTTSRPFGIGKRTALGKLKNCEEFRTLANKFAQPPETITPEEVIQAGEKMLILLYDGTAESLDDLRYKTFSTKVATASTYLQVHSLPPTSAAAKYHSLRVYHQAQEWFGSTLDPLAWGWKMVGSLLAPITTDLPAAPAKLLSIIRCNCKSGCDTKQCSCRKHGLDCSPACGECSGFQCSNAAQPSEDD</sequence>
<evidence type="ECO:0008006" key="3">
    <source>
        <dbReference type="Google" id="ProtNLM"/>
    </source>
</evidence>
<reference evidence="1 2" key="1">
    <citation type="submission" date="2024-02" db="EMBL/GenBank/DDBJ databases">
        <title>Chromosome-scale genome assembly of the rough periwinkle Littorina saxatilis.</title>
        <authorList>
            <person name="De Jode A."/>
            <person name="Faria R."/>
            <person name="Formenti G."/>
            <person name="Sims Y."/>
            <person name="Smith T.P."/>
            <person name="Tracey A."/>
            <person name="Wood J.M.D."/>
            <person name="Zagrodzka Z.B."/>
            <person name="Johannesson K."/>
            <person name="Butlin R.K."/>
            <person name="Leder E.H."/>
        </authorList>
    </citation>
    <scope>NUCLEOTIDE SEQUENCE [LARGE SCALE GENOMIC DNA]</scope>
    <source>
        <strain evidence="1">Snail1</strain>
        <tissue evidence="1">Muscle</tissue>
    </source>
</reference>
<proteinExistence type="predicted"/>
<name>A0AAN9GKI4_9CAEN</name>
<dbReference type="SUPFAM" id="SSF88723">
    <property type="entry name" value="PIN domain-like"/>
    <property type="match status" value="1"/>
</dbReference>
<gene>
    <name evidence="1" type="ORF">V1264_011466</name>
</gene>
<dbReference type="EMBL" id="JBAMIC010000002">
    <property type="protein sequence ID" value="KAK7111917.1"/>
    <property type="molecule type" value="Genomic_DNA"/>
</dbReference>
<evidence type="ECO:0000313" key="1">
    <source>
        <dbReference type="EMBL" id="KAK7111917.1"/>
    </source>
</evidence>
<dbReference type="InterPro" id="IPR029060">
    <property type="entry name" value="PIN-like_dom_sf"/>
</dbReference>
<evidence type="ECO:0000313" key="2">
    <source>
        <dbReference type="Proteomes" id="UP001374579"/>
    </source>
</evidence>